<sequence length="216" mass="24049">MKTWVKVVTASILGITLGAGSYMGYHYLINPDPPVAYADRISQETTGLAFHATSKSDTIAKMPSVLKKELMLPAQAPVQGLDVSYFAVVTNPEYPYTTTLEAIFHDKNQNPQKPSSYASLEVRQMITDDGKKVEWAGPRLGEKVQLPFGEGWLEDAPGVVSLQFMHNDLHYTVTLTKKSMIKKLMKVKGISEEDAKVQLKGELLKWIKTFSKENAK</sequence>
<evidence type="ECO:0000313" key="2">
    <source>
        <dbReference type="Proteomes" id="UP001174196"/>
    </source>
</evidence>
<gene>
    <name evidence="1" type="ORF">NWF35_15175</name>
</gene>
<organism evidence="1 2">
    <name type="scientific">Polycladomyces subterraneus</name>
    <dbReference type="NCBI Taxonomy" id="1016997"/>
    <lineage>
        <taxon>Bacteria</taxon>
        <taxon>Bacillati</taxon>
        <taxon>Bacillota</taxon>
        <taxon>Bacilli</taxon>
        <taxon>Bacillales</taxon>
        <taxon>Thermoactinomycetaceae</taxon>
        <taxon>Polycladomyces</taxon>
    </lineage>
</organism>
<protein>
    <submittedName>
        <fullName evidence="1">Uncharacterized protein</fullName>
    </submittedName>
</protein>
<reference evidence="1" key="1">
    <citation type="submission" date="2022-08" db="EMBL/GenBank/DDBJ databases">
        <title>Polycladomyces zharkentsis sp. nov., a novel thermophilic CMC and starch-degrading bacterium isolated from a geothermal spring in Kazakhstan.</title>
        <authorList>
            <person name="Mashzhan A."/>
            <person name="Kistaubaeva A."/>
            <person name="Javier-Lopez R."/>
            <person name="Birkeland N.-K."/>
        </authorList>
    </citation>
    <scope>NUCLEOTIDE SEQUENCE</scope>
    <source>
        <strain evidence="1">KSR 13</strain>
    </source>
</reference>
<accession>A0ABT8IR04</accession>
<dbReference type="Proteomes" id="UP001174196">
    <property type="component" value="Unassembled WGS sequence"/>
</dbReference>
<dbReference type="RefSeq" id="WP_301240232.1">
    <property type="nucleotide sequence ID" value="NZ_JANRHH010000052.1"/>
</dbReference>
<proteinExistence type="predicted"/>
<keyword evidence="2" id="KW-1185">Reference proteome</keyword>
<evidence type="ECO:0000313" key="1">
    <source>
        <dbReference type="EMBL" id="MDN4595208.1"/>
    </source>
</evidence>
<name>A0ABT8IR04_9BACL</name>
<comment type="caution">
    <text evidence="1">The sequence shown here is derived from an EMBL/GenBank/DDBJ whole genome shotgun (WGS) entry which is preliminary data.</text>
</comment>
<dbReference type="EMBL" id="JANRHH010000052">
    <property type="protein sequence ID" value="MDN4595208.1"/>
    <property type="molecule type" value="Genomic_DNA"/>
</dbReference>